<evidence type="ECO:0000259" key="1">
    <source>
        <dbReference type="SMART" id="SM00849"/>
    </source>
</evidence>
<evidence type="ECO:0000313" key="2">
    <source>
        <dbReference type="EMBL" id="OIV37404.1"/>
    </source>
</evidence>
<dbReference type="GO" id="GO:0042781">
    <property type="term" value="F:3'-tRNA processing endoribonuclease activity"/>
    <property type="evidence" value="ECO:0007669"/>
    <property type="project" value="TreeGrafter"/>
</dbReference>
<keyword evidence="2" id="KW-0378">Hydrolase</keyword>
<dbReference type="InterPro" id="IPR036866">
    <property type="entry name" value="RibonucZ/Hydroxyglut_hydro"/>
</dbReference>
<dbReference type="Gene3D" id="3.60.15.10">
    <property type="entry name" value="Ribonuclease Z/Hydroxyacylglutathione hydrolase-like"/>
    <property type="match status" value="1"/>
</dbReference>
<dbReference type="CDD" id="cd07716">
    <property type="entry name" value="RNaseZ_short-form-like_MBL-fold"/>
    <property type="match status" value="1"/>
</dbReference>
<dbReference type="OrthoDB" id="9800940at2"/>
<evidence type="ECO:0000313" key="3">
    <source>
        <dbReference type="Proteomes" id="UP000243342"/>
    </source>
</evidence>
<dbReference type="PANTHER" id="PTHR46018:SF4">
    <property type="entry name" value="METALLO-HYDROLASE YHFI-RELATED"/>
    <property type="match status" value="1"/>
</dbReference>
<reference evidence="2 3" key="1">
    <citation type="submission" date="2016-10" db="EMBL/GenBank/DDBJ databases">
        <title>Genome sequence of Streptomyces gilvigriseus MUSC 26.</title>
        <authorList>
            <person name="Lee L.-H."/>
            <person name="Ser H.-L."/>
        </authorList>
    </citation>
    <scope>NUCLEOTIDE SEQUENCE [LARGE SCALE GENOMIC DNA]</scope>
    <source>
        <strain evidence="2 3">MUSC 26</strain>
    </source>
</reference>
<dbReference type="RefSeq" id="WP_071656602.1">
    <property type="nucleotide sequence ID" value="NZ_MLCF01000053.1"/>
</dbReference>
<dbReference type="InterPro" id="IPR001279">
    <property type="entry name" value="Metallo-B-lactamas"/>
</dbReference>
<dbReference type="AlphaFoldDB" id="A0A1J7C799"/>
<dbReference type="Proteomes" id="UP000243342">
    <property type="component" value="Unassembled WGS sequence"/>
</dbReference>
<name>A0A1J7C799_9ACTN</name>
<accession>A0A1J7C799</accession>
<gene>
    <name evidence="2" type="ORF">BIV57_11030</name>
</gene>
<proteinExistence type="predicted"/>
<feature type="domain" description="Metallo-beta-lactamase" evidence="1">
    <location>
        <begin position="18"/>
        <end position="198"/>
    </location>
</feature>
<comment type="caution">
    <text evidence="2">The sequence shown here is derived from an EMBL/GenBank/DDBJ whole genome shotgun (WGS) entry which is preliminary data.</text>
</comment>
<dbReference type="PANTHER" id="PTHR46018">
    <property type="entry name" value="ZINC PHOSPHODIESTERASE ELAC PROTEIN 1"/>
    <property type="match status" value="1"/>
</dbReference>
<dbReference type="SUPFAM" id="SSF56281">
    <property type="entry name" value="Metallo-hydrolase/oxidoreductase"/>
    <property type="match status" value="1"/>
</dbReference>
<dbReference type="Pfam" id="PF12706">
    <property type="entry name" value="Lactamase_B_2"/>
    <property type="match status" value="1"/>
</dbReference>
<sequence>MRLTIVGSAGSYPSPESACSCYLVEADGFRLVMDLGNGALGALQRYASLYEIDAVLLTHLHADHCLDMTSYFVARNYRHGGCPELLPVYGPSGTAERLSRAYGMPQEPGLDTVFDFRTVRGGESFRVGPFTVVPERVAHPVEAYGFRVEHGGVALAYSGDTGPCDGLERLADGADLLLAEASFLDGRDSTPDLHLNGREAGETAARGAAKRLVLTHIPVWTDPGVNRVAAEAAYPGPVDVAVPGDVYEI</sequence>
<dbReference type="STRING" id="1428644.BIV57_11030"/>
<dbReference type="EMBL" id="MLCF01000053">
    <property type="protein sequence ID" value="OIV37404.1"/>
    <property type="molecule type" value="Genomic_DNA"/>
</dbReference>
<keyword evidence="3" id="KW-1185">Reference proteome</keyword>
<organism evidence="2 3">
    <name type="scientific">Mangrovactinospora gilvigrisea</name>
    <dbReference type="NCBI Taxonomy" id="1428644"/>
    <lineage>
        <taxon>Bacteria</taxon>
        <taxon>Bacillati</taxon>
        <taxon>Actinomycetota</taxon>
        <taxon>Actinomycetes</taxon>
        <taxon>Kitasatosporales</taxon>
        <taxon>Streptomycetaceae</taxon>
        <taxon>Mangrovactinospora</taxon>
    </lineage>
</organism>
<dbReference type="SMART" id="SM00849">
    <property type="entry name" value="Lactamase_B"/>
    <property type="match status" value="1"/>
</dbReference>
<protein>
    <submittedName>
        <fullName evidence="2">MBL fold metallo-hydrolase</fullName>
    </submittedName>
</protein>